<feature type="domain" description="Myb-like" evidence="4">
    <location>
        <begin position="63"/>
        <end position="109"/>
    </location>
</feature>
<dbReference type="InterPro" id="IPR009057">
    <property type="entry name" value="Homeodomain-like_sf"/>
</dbReference>
<dbReference type="STRING" id="74557.A0A1W0A8S1"/>
<evidence type="ECO:0000259" key="4">
    <source>
        <dbReference type="PROSITE" id="PS50090"/>
    </source>
</evidence>
<dbReference type="SMART" id="SM00717">
    <property type="entry name" value="SANT"/>
    <property type="match status" value="2"/>
</dbReference>
<dbReference type="PROSITE" id="PS50090">
    <property type="entry name" value="MYB_LIKE"/>
    <property type="match status" value="2"/>
</dbReference>
<accession>A0A1W0A8S1</accession>
<keyword evidence="1" id="KW-0677">Repeat</keyword>
<name>A0A1W0A8S1_9STRA</name>
<organism evidence="6 7">
    <name type="scientific">Thraustotheca clavata</name>
    <dbReference type="NCBI Taxonomy" id="74557"/>
    <lineage>
        <taxon>Eukaryota</taxon>
        <taxon>Sar</taxon>
        <taxon>Stramenopiles</taxon>
        <taxon>Oomycota</taxon>
        <taxon>Saprolegniomycetes</taxon>
        <taxon>Saprolegniales</taxon>
        <taxon>Achlyaceae</taxon>
        <taxon>Thraustotheca</taxon>
    </lineage>
</organism>
<dbReference type="Gene3D" id="1.10.10.60">
    <property type="entry name" value="Homeodomain-like"/>
    <property type="match status" value="2"/>
</dbReference>
<feature type="region of interest" description="Disordered" evidence="3">
    <location>
        <begin position="146"/>
        <end position="169"/>
    </location>
</feature>
<dbReference type="Pfam" id="PF00249">
    <property type="entry name" value="Myb_DNA-binding"/>
    <property type="match status" value="2"/>
</dbReference>
<reference evidence="6 7" key="1">
    <citation type="journal article" date="2014" name="Genome Biol. Evol.">
        <title>The secreted proteins of Achlya hypogyna and Thraustotheca clavata identify the ancestral oomycete secretome and reveal gene acquisitions by horizontal gene transfer.</title>
        <authorList>
            <person name="Misner I."/>
            <person name="Blouin N."/>
            <person name="Leonard G."/>
            <person name="Richards T.A."/>
            <person name="Lane C.E."/>
        </authorList>
    </citation>
    <scope>NUCLEOTIDE SEQUENCE [LARGE SCALE GENOMIC DNA]</scope>
    <source>
        <strain evidence="6 7">ATCC 34112</strain>
    </source>
</reference>
<evidence type="ECO:0000256" key="3">
    <source>
        <dbReference type="SAM" id="MobiDB-lite"/>
    </source>
</evidence>
<dbReference type="GO" id="GO:0000978">
    <property type="term" value="F:RNA polymerase II cis-regulatory region sequence-specific DNA binding"/>
    <property type="evidence" value="ECO:0007669"/>
    <property type="project" value="TreeGrafter"/>
</dbReference>
<evidence type="ECO:0000313" key="6">
    <source>
        <dbReference type="EMBL" id="OQS06410.1"/>
    </source>
</evidence>
<dbReference type="PANTHER" id="PTHR45614">
    <property type="entry name" value="MYB PROTEIN-RELATED"/>
    <property type="match status" value="1"/>
</dbReference>
<proteinExistence type="predicted"/>
<dbReference type="EMBL" id="JNBS01000346">
    <property type="protein sequence ID" value="OQS06410.1"/>
    <property type="molecule type" value="Genomic_DNA"/>
</dbReference>
<evidence type="ECO:0000313" key="7">
    <source>
        <dbReference type="Proteomes" id="UP000243217"/>
    </source>
</evidence>
<dbReference type="OrthoDB" id="47994at2759"/>
<dbReference type="AlphaFoldDB" id="A0A1W0A8S1"/>
<feature type="domain" description="HTH myb-type" evidence="5">
    <location>
        <begin position="1"/>
        <end position="62"/>
    </location>
</feature>
<feature type="domain" description="HTH myb-type" evidence="5">
    <location>
        <begin position="63"/>
        <end position="117"/>
    </location>
</feature>
<gene>
    <name evidence="6" type="ORF">THRCLA_01544</name>
</gene>
<dbReference type="Proteomes" id="UP000243217">
    <property type="component" value="Unassembled WGS sequence"/>
</dbReference>
<dbReference type="CDD" id="cd00167">
    <property type="entry name" value="SANT"/>
    <property type="match status" value="2"/>
</dbReference>
<sequence length="246" mass="28697">MEKTTKQSGKKAWTAEEDAKIIALVAKLGCKHWSKLAKMMTDEKTGWVRTGKQCRERWHNHLDSTIRKEPWSKEEEELLIRAHKEHGNQWSKIAKLFHGRTDNAIKNRWFAKQRRESRRTNKSMPPYSHLASTSSFLSRLKSFHDDDDAQLTPRPTKANPSTDLYMSPKQPWISSARPESTTWSHQAMLQSATPWRYLQQMEDTSSLDINLMDPLSLDTILLREDDHTKSSLLELDLEWNTDKILV</sequence>
<feature type="domain" description="Myb-like" evidence="4">
    <location>
        <begin position="5"/>
        <end position="62"/>
    </location>
</feature>
<feature type="region of interest" description="Disordered" evidence="3">
    <location>
        <begin position="110"/>
        <end position="130"/>
    </location>
</feature>
<keyword evidence="2" id="KW-0238">DNA-binding</keyword>
<dbReference type="InterPro" id="IPR017930">
    <property type="entry name" value="Myb_dom"/>
</dbReference>
<comment type="caution">
    <text evidence="6">The sequence shown here is derived from an EMBL/GenBank/DDBJ whole genome shotgun (WGS) entry which is preliminary data.</text>
</comment>
<evidence type="ECO:0000256" key="2">
    <source>
        <dbReference type="ARBA" id="ARBA00023125"/>
    </source>
</evidence>
<dbReference type="InterPro" id="IPR050560">
    <property type="entry name" value="MYB_TF"/>
</dbReference>
<dbReference type="PROSITE" id="PS51294">
    <property type="entry name" value="HTH_MYB"/>
    <property type="match status" value="2"/>
</dbReference>
<dbReference type="GO" id="GO:0000981">
    <property type="term" value="F:DNA-binding transcription factor activity, RNA polymerase II-specific"/>
    <property type="evidence" value="ECO:0007669"/>
    <property type="project" value="TreeGrafter"/>
</dbReference>
<dbReference type="InterPro" id="IPR001005">
    <property type="entry name" value="SANT/Myb"/>
</dbReference>
<keyword evidence="7" id="KW-1185">Reference proteome</keyword>
<dbReference type="SUPFAM" id="SSF46689">
    <property type="entry name" value="Homeodomain-like"/>
    <property type="match status" value="1"/>
</dbReference>
<evidence type="ECO:0000256" key="1">
    <source>
        <dbReference type="ARBA" id="ARBA00022737"/>
    </source>
</evidence>
<protein>
    <submittedName>
        <fullName evidence="6">Myb-related protein</fullName>
    </submittedName>
</protein>
<dbReference type="FunFam" id="1.10.10.60:FF:000010">
    <property type="entry name" value="Transcriptional activator Myb isoform A"/>
    <property type="match status" value="1"/>
</dbReference>
<evidence type="ECO:0000259" key="5">
    <source>
        <dbReference type="PROSITE" id="PS51294"/>
    </source>
</evidence>
<feature type="compositionally biased region" description="Basic residues" evidence="3">
    <location>
        <begin position="110"/>
        <end position="121"/>
    </location>
</feature>
<dbReference type="GO" id="GO:0005634">
    <property type="term" value="C:nucleus"/>
    <property type="evidence" value="ECO:0007669"/>
    <property type="project" value="TreeGrafter"/>
</dbReference>